<dbReference type="KEGG" id="led:BBK82_05700"/>
<feature type="transmembrane region" description="Helical" evidence="1">
    <location>
        <begin position="44"/>
        <end position="63"/>
    </location>
</feature>
<dbReference type="Proteomes" id="UP000093053">
    <property type="component" value="Chromosome"/>
</dbReference>
<evidence type="ECO:0000256" key="2">
    <source>
        <dbReference type="SAM" id="SignalP"/>
    </source>
</evidence>
<dbReference type="RefSeq" id="WP_065914056.1">
    <property type="nucleotide sequence ID" value="NZ_CP016793.1"/>
</dbReference>
<evidence type="ECO:0000313" key="3">
    <source>
        <dbReference type="EMBL" id="ANZ35646.1"/>
    </source>
</evidence>
<keyword evidence="2" id="KW-0732">Signal</keyword>
<keyword evidence="4" id="KW-1185">Reference proteome</keyword>
<dbReference type="InterPro" id="IPR006750">
    <property type="entry name" value="YdcZ"/>
</dbReference>
<feature type="signal peptide" evidence="2">
    <location>
        <begin position="1"/>
        <end position="20"/>
    </location>
</feature>
<reference evidence="3 4" key="1">
    <citation type="submission" date="2016-07" db="EMBL/GenBank/DDBJ databases">
        <title>Complete genome sequence of the Lentzea guizhouensis DHS C013.</title>
        <authorList>
            <person name="Cao C."/>
        </authorList>
    </citation>
    <scope>NUCLEOTIDE SEQUENCE [LARGE SCALE GENOMIC DNA]</scope>
    <source>
        <strain evidence="3 4">DHS C013</strain>
    </source>
</reference>
<evidence type="ECO:0008006" key="5">
    <source>
        <dbReference type="Google" id="ProtNLM"/>
    </source>
</evidence>
<proteinExistence type="predicted"/>
<feature type="transmembrane region" description="Helical" evidence="1">
    <location>
        <begin position="70"/>
        <end position="89"/>
    </location>
</feature>
<dbReference type="STRING" id="1586287.BBK82_05700"/>
<keyword evidence="1" id="KW-0472">Membrane</keyword>
<feature type="transmembrane region" description="Helical" evidence="1">
    <location>
        <begin position="208"/>
        <end position="228"/>
    </location>
</feature>
<feature type="transmembrane region" description="Helical" evidence="1">
    <location>
        <begin position="248"/>
        <end position="268"/>
    </location>
</feature>
<dbReference type="Pfam" id="PF04657">
    <property type="entry name" value="DMT_YdcZ"/>
    <property type="match status" value="2"/>
</dbReference>
<dbReference type="EMBL" id="CP016793">
    <property type="protein sequence ID" value="ANZ35646.1"/>
    <property type="molecule type" value="Genomic_DNA"/>
</dbReference>
<feature type="transmembrane region" description="Helical" evidence="1">
    <location>
        <begin position="177"/>
        <end position="196"/>
    </location>
</feature>
<keyword evidence="1" id="KW-1133">Transmembrane helix</keyword>
<dbReference type="PANTHER" id="PTHR34821">
    <property type="entry name" value="INNER MEMBRANE PROTEIN YDCZ"/>
    <property type="match status" value="1"/>
</dbReference>
<dbReference type="AlphaFoldDB" id="A0A1B2HD90"/>
<feature type="transmembrane region" description="Helical" evidence="1">
    <location>
        <begin position="125"/>
        <end position="144"/>
    </location>
</feature>
<gene>
    <name evidence="3" type="ORF">BBK82_05700</name>
</gene>
<dbReference type="OrthoDB" id="9097160at2"/>
<feature type="chain" id="PRO_5008538062" description="EamA-like transporter family protein" evidence="2">
    <location>
        <begin position="21"/>
        <end position="325"/>
    </location>
</feature>
<protein>
    <recommendedName>
        <fullName evidence="5">EamA-like transporter family protein</fullName>
    </recommendedName>
</protein>
<dbReference type="PANTHER" id="PTHR34821:SF2">
    <property type="entry name" value="INNER MEMBRANE PROTEIN YDCZ"/>
    <property type="match status" value="1"/>
</dbReference>
<dbReference type="GO" id="GO:0005886">
    <property type="term" value="C:plasma membrane"/>
    <property type="evidence" value="ECO:0007669"/>
    <property type="project" value="TreeGrafter"/>
</dbReference>
<accession>A0A1B2HD90</accession>
<evidence type="ECO:0000256" key="1">
    <source>
        <dbReference type="SAM" id="Phobius"/>
    </source>
</evidence>
<sequence>MYFALLAAALLVGCLLAVQASVNLQLNKAVGTPYGASTLQLSVATALLAVLAVAAGTIGAAGLVPDVEPWHLLGGLASPLYITSGILLFPRLGALAAVGLFVTGQMFASLALDLFGLVGVPQQPLTLGITVGAIAVLAGITVIIRGQLTAQKTAVPAPAGGGTAVATKAAGTSVKQAGWIVLGIVAGAVLPVQGAVNAKLRADLEAPITVAVISFVVATTAIAVVLVVMRALNRTPAPKLAPLTTMPWWGWLGGACAAAYVTATFMLIPEIGAATTVALTVTGQQLASALIDSRGLFRMPRRPFTPVRIAGLALLVVGSALVQLT</sequence>
<name>A0A1B2HD90_9PSEU</name>
<organism evidence="3 4">
    <name type="scientific">Lentzea guizhouensis</name>
    <dbReference type="NCBI Taxonomy" id="1586287"/>
    <lineage>
        <taxon>Bacteria</taxon>
        <taxon>Bacillati</taxon>
        <taxon>Actinomycetota</taxon>
        <taxon>Actinomycetes</taxon>
        <taxon>Pseudonocardiales</taxon>
        <taxon>Pseudonocardiaceae</taxon>
        <taxon>Lentzea</taxon>
    </lineage>
</organism>
<evidence type="ECO:0000313" key="4">
    <source>
        <dbReference type="Proteomes" id="UP000093053"/>
    </source>
</evidence>
<feature type="transmembrane region" description="Helical" evidence="1">
    <location>
        <begin position="307"/>
        <end position="324"/>
    </location>
</feature>
<feature type="transmembrane region" description="Helical" evidence="1">
    <location>
        <begin position="95"/>
        <end position="118"/>
    </location>
</feature>
<keyword evidence="1" id="KW-0812">Transmembrane</keyword>